<evidence type="ECO:0000313" key="3">
    <source>
        <dbReference type="EMBL" id="KAK9935932.1"/>
    </source>
</evidence>
<feature type="compositionally biased region" description="Basic and acidic residues" evidence="1">
    <location>
        <begin position="142"/>
        <end position="162"/>
    </location>
</feature>
<dbReference type="EMBL" id="JBEDUW010000003">
    <property type="protein sequence ID" value="KAK9935932.1"/>
    <property type="molecule type" value="Genomic_DNA"/>
</dbReference>
<gene>
    <name evidence="3" type="ORF">M0R45_012805</name>
</gene>
<feature type="domain" description="RIN4 pathogenic type III effector avirulence factor Avr cleavage site" evidence="2">
    <location>
        <begin position="11"/>
        <end position="38"/>
    </location>
</feature>
<feature type="region of interest" description="Disordered" evidence="1">
    <location>
        <begin position="1"/>
        <end position="25"/>
    </location>
</feature>
<organism evidence="3 4">
    <name type="scientific">Rubus argutus</name>
    <name type="common">Southern blackberry</name>
    <dbReference type="NCBI Taxonomy" id="59490"/>
    <lineage>
        <taxon>Eukaryota</taxon>
        <taxon>Viridiplantae</taxon>
        <taxon>Streptophyta</taxon>
        <taxon>Embryophyta</taxon>
        <taxon>Tracheophyta</taxon>
        <taxon>Spermatophyta</taxon>
        <taxon>Magnoliopsida</taxon>
        <taxon>eudicotyledons</taxon>
        <taxon>Gunneridae</taxon>
        <taxon>Pentapetalae</taxon>
        <taxon>rosids</taxon>
        <taxon>fabids</taxon>
        <taxon>Rosales</taxon>
        <taxon>Rosaceae</taxon>
        <taxon>Rosoideae</taxon>
        <taxon>Rosoideae incertae sedis</taxon>
        <taxon>Rubus</taxon>
    </lineage>
</organism>
<dbReference type="PANTHER" id="PTHR33159:SF49">
    <property type="entry name" value="RPM1-INTERACTING PROTEIN 4"/>
    <property type="match status" value="1"/>
</dbReference>
<feature type="region of interest" description="Disordered" evidence="1">
    <location>
        <begin position="82"/>
        <end position="119"/>
    </location>
</feature>
<feature type="region of interest" description="Disordered" evidence="1">
    <location>
        <begin position="134"/>
        <end position="171"/>
    </location>
</feature>
<dbReference type="Pfam" id="PF05627">
    <property type="entry name" value="AvrRpt-cleavage"/>
    <property type="match status" value="2"/>
</dbReference>
<sequence length="250" mass="28319">MSTSEQKSSDHVPKLGDWNNNGDNVPCTAVFDKARKGKMKDGVKIKKPNDPEENPEAFFSAVEKEKVKEGVVKIKIPNVAEGNRDWSESESHVARSHIGRASLSHNRRRSNESELSACSEKVSFEYNNSSLILQQRRRQRLRERSEKKKSLDASSKRTGTSEHHRKQSSITDIDMIPIPKFGDWDESDPKSGEDFTYKFNKVKEEKKSISEKFSAALSSEPNNGVSANNREKSFSISKICCFHLFPRGRA</sequence>
<dbReference type="InterPro" id="IPR040387">
    <property type="entry name" value="RIN4/NOI4"/>
</dbReference>
<feature type="compositionally biased region" description="Basic and acidic residues" evidence="1">
    <location>
        <begin position="39"/>
        <end position="50"/>
    </location>
</feature>
<evidence type="ECO:0000313" key="4">
    <source>
        <dbReference type="Proteomes" id="UP001457282"/>
    </source>
</evidence>
<evidence type="ECO:0000259" key="2">
    <source>
        <dbReference type="Pfam" id="PF05627"/>
    </source>
</evidence>
<dbReference type="GO" id="GO:0005886">
    <property type="term" value="C:plasma membrane"/>
    <property type="evidence" value="ECO:0007669"/>
    <property type="project" value="TreeGrafter"/>
</dbReference>
<keyword evidence="4" id="KW-1185">Reference proteome</keyword>
<comment type="caution">
    <text evidence="3">The sequence shown here is derived from an EMBL/GenBank/DDBJ whole genome shotgun (WGS) entry which is preliminary data.</text>
</comment>
<feature type="compositionally biased region" description="Basic and acidic residues" evidence="1">
    <location>
        <begin position="82"/>
        <end position="93"/>
    </location>
</feature>
<feature type="region of interest" description="Disordered" evidence="1">
    <location>
        <begin position="36"/>
        <end position="55"/>
    </location>
</feature>
<feature type="domain" description="RIN4 pathogenic type III effector avirulence factor Avr cleavage site" evidence="2">
    <location>
        <begin position="177"/>
        <end position="207"/>
    </location>
</feature>
<reference evidence="3 4" key="1">
    <citation type="journal article" date="2023" name="G3 (Bethesda)">
        <title>A chromosome-length genome assembly and annotation of blackberry (Rubus argutus, cv. 'Hillquist').</title>
        <authorList>
            <person name="Bruna T."/>
            <person name="Aryal R."/>
            <person name="Dudchenko O."/>
            <person name="Sargent D.J."/>
            <person name="Mead D."/>
            <person name="Buti M."/>
            <person name="Cavallini A."/>
            <person name="Hytonen T."/>
            <person name="Andres J."/>
            <person name="Pham M."/>
            <person name="Weisz D."/>
            <person name="Mascagni F."/>
            <person name="Usai G."/>
            <person name="Natali L."/>
            <person name="Bassil N."/>
            <person name="Fernandez G.E."/>
            <person name="Lomsadze A."/>
            <person name="Armour M."/>
            <person name="Olukolu B."/>
            <person name="Poorten T."/>
            <person name="Britton C."/>
            <person name="Davik J."/>
            <person name="Ashrafi H."/>
            <person name="Aiden E.L."/>
            <person name="Borodovsky M."/>
            <person name="Worthington M."/>
        </authorList>
    </citation>
    <scope>NUCLEOTIDE SEQUENCE [LARGE SCALE GENOMIC DNA]</scope>
    <source>
        <strain evidence="3">PI 553951</strain>
    </source>
</reference>
<accession>A0AAW1XHD7</accession>
<dbReference type="Proteomes" id="UP001457282">
    <property type="component" value="Unassembled WGS sequence"/>
</dbReference>
<proteinExistence type="predicted"/>
<protein>
    <recommendedName>
        <fullName evidence="2">RIN4 pathogenic type III effector avirulence factor Avr cleavage site domain-containing protein</fullName>
    </recommendedName>
</protein>
<dbReference type="InterPro" id="IPR008700">
    <property type="entry name" value="TypeIII_avirulence_cleave"/>
</dbReference>
<name>A0AAW1XHD7_RUBAR</name>
<evidence type="ECO:0000256" key="1">
    <source>
        <dbReference type="SAM" id="MobiDB-lite"/>
    </source>
</evidence>
<dbReference type="AlphaFoldDB" id="A0AAW1XHD7"/>
<dbReference type="PANTHER" id="PTHR33159">
    <property type="entry name" value="RPM1-INTERACTING PROTEIN 4 (RIN4) FAMILY PROTEIN"/>
    <property type="match status" value="1"/>
</dbReference>